<name>A0A819B5S4_9BILA</name>
<evidence type="ECO:0000313" key="2">
    <source>
        <dbReference type="EMBL" id="CAF3788627.1"/>
    </source>
</evidence>
<organism evidence="2 3">
    <name type="scientific">Adineta steineri</name>
    <dbReference type="NCBI Taxonomy" id="433720"/>
    <lineage>
        <taxon>Eukaryota</taxon>
        <taxon>Metazoa</taxon>
        <taxon>Spiralia</taxon>
        <taxon>Gnathifera</taxon>
        <taxon>Rotifera</taxon>
        <taxon>Eurotatoria</taxon>
        <taxon>Bdelloidea</taxon>
        <taxon>Adinetida</taxon>
        <taxon>Adinetidae</taxon>
        <taxon>Adineta</taxon>
    </lineage>
</organism>
<dbReference type="EMBL" id="CAJOAZ010001249">
    <property type="protein sequence ID" value="CAF3788627.1"/>
    <property type="molecule type" value="Genomic_DNA"/>
</dbReference>
<proteinExistence type="predicted"/>
<evidence type="ECO:0000313" key="3">
    <source>
        <dbReference type="Proteomes" id="UP000663844"/>
    </source>
</evidence>
<keyword evidence="1" id="KW-0472">Membrane</keyword>
<keyword evidence="1" id="KW-0812">Transmembrane</keyword>
<evidence type="ECO:0000256" key="1">
    <source>
        <dbReference type="SAM" id="Phobius"/>
    </source>
</evidence>
<feature type="transmembrane region" description="Helical" evidence="1">
    <location>
        <begin position="316"/>
        <end position="337"/>
    </location>
</feature>
<keyword evidence="1" id="KW-1133">Transmembrane helix</keyword>
<sequence>MILADCLPRSDVIQMSNTMDKTILIEDLTKLSIIAPELTPIDDKPGSITPIKIPLVSFASILATSPKFILVNEFTKRKNQFILFDEHLQKSSKRSFIQQPILDSLWYNKEEKFLLLTTENIYEFDPNTMKIELLQDIIPTENKMFKCFTLLNQSTLLIAYNEWGAEYIDKWEQDNENGSWKLIGKMSLALTYNEFIGNILTIIEDDSSYLMMTIYNNFTEQWRLEIRDMKTFLCHQAILLPGSNIMHDYWMLHVKNTESDSLSRMYETVSNNQRSYPGHHIISIICTIIVSSPLLALTIFAAVHINQCPGAPLLPFWLLVFGIVGFGAGCIIVCMLCGRLRDDDDDDDDDDDHHWPI</sequence>
<protein>
    <submittedName>
        <fullName evidence="2">Uncharacterized protein</fullName>
    </submittedName>
</protein>
<reference evidence="2" key="1">
    <citation type="submission" date="2021-02" db="EMBL/GenBank/DDBJ databases">
        <authorList>
            <person name="Nowell W R."/>
        </authorList>
    </citation>
    <scope>NUCLEOTIDE SEQUENCE</scope>
</reference>
<dbReference type="Proteomes" id="UP000663844">
    <property type="component" value="Unassembled WGS sequence"/>
</dbReference>
<dbReference type="AlphaFoldDB" id="A0A819B5S4"/>
<feature type="transmembrane region" description="Helical" evidence="1">
    <location>
        <begin position="281"/>
        <end position="304"/>
    </location>
</feature>
<comment type="caution">
    <text evidence="2">The sequence shown here is derived from an EMBL/GenBank/DDBJ whole genome shotgun (WGS) entry which is preliminary data.</text>
</comment>
<gene>
    <name evidence="2" type="ORF">OXD698_LOCUS17541</name>
</gene>
<accession>A0A819B5S4</accession>